<evidence type="ECO:0000256" key="3">
    <source>
        <dbReference type="SAM" id="SignalP"/>
    </source>
</evidence>
<evidence type="ECO:0000256" key="2">
    <source>
        <dbReference type="RuleBase" id="RU003616"/>
    </source>
</evidence>
<proteinExistence type="inferred from homology"/>
<dbReference type="SUPFAM" id="SSF49764">
    <property type="entry name" value="HSP20-like chaperones"/>
    <property type="match status" value="1"/>
</dbReference>
<dbReference type="Gene3D" id="2.60.40.790">
    <property type="match status" value="1"/>
</dbReference>
<dbReference type="Pfam" id="PF00011">
    <property type="entry name" value="HSP20"/>
    <property type="match status" value="1"/>
</dbReference>
<gene>
    <name evidence="5" type="ORF">LOX96_08950</name>
</gene>
<dbReference type="CDD" id="cd00298">
    <property type="entry name" value="ACD_sHsps_p23-like"/>
    <property type="match status" value="1"/>
</dbReference>
<dbReference type="InterPro" id="IPR008978">
    <property type="entry name" value="HSP20-like_chaperone"/>
</dbReference>
<dbReference type="EMBL" id="JAJKBJ010000009">
    <property type="protein sequence ID" value="MCL9684217.1"/>
    <property type="molecule type" value="Genomic_DNA"/>
</dbReference>
<protein>
    <submittedName>
        <fullName evidence="5">Hsp20/alpha crystallin family protein</fullName>
    </submittedName>
</protein>
<keyword evidence="3" id="KW-0732">Signal</keyword>
<dbReference type="AlphaFoldDB" id="A0A9X2ICA8"/>
<sequence length="193" mass="21820">MRKELILFLSCSLVLTALISVVNAKDTNKVQSNANPVAFSFNDNPFFQSNDDVFNQIETMQQAMSRLMRSQFAQINGGQFDLMNSKRPLNSSQEIQMEERNNELIYKIKQPQGNDSKVDVSVKDGVLIINTQLMQKTSHSENGSKSYSYSQSNYNQSFKLPKGYDPNSIDIKSKDANLIVTFKKQSVSNSLKI</sequence>
<name>A0A9X2ICA8_9GAMM</name>
<accession>A0A9X2ICA8</accession>
<dbReference type="Proteomes" id="UP001139721">
    <property type="component" value="Unassembled WGS sequence"/>
</dbReference>
<comment type="caution">
    <text evidence="5">The sequence shown here is derived from an EMBL/GenBank/DDBJ whole genome shotgun (WGS) entry which is preliminary data.</text>
</comment>
<dbReference type="InterPro" id="IPR002068">
    <property type="entry name" value="A-crystallin/Hsp20_dom"/>
</dbReference>
<evidence type="ECO:0000259" key="4">
    <source>
        <dbReference type="PROSITE" id="PS01031"/>
    </source>
</evidence>
<evidence type="ECO:0000313" key="5">
    <source>
        <dbReference type="EMBL" id="MCL9684217.1"/>
    </source>
</evidence>
<evidence type="ECO:0000256" key="1">
    <source>
        <dbReference type="PROSITE-ProRule" id="PRU00285"/>
    </source>
</evidence>
<feature type="domain" description="SHSP" evidence="4">
    <location>
        <begin position="86"/>
        <end position="193"/>
    </location>
</feature>
<organism evidence="5 6">
    <name type="scientific">Legionella maioricensis</name>
    <dbReference type="NCBI Taxonomy" id="2896528"/>
    <lineage>
        <taxon>Bacteria</taxon>
        <taxon>Pseudomonadati</taxon>
        <taxon>Pseudomonadota</taxon>
        <taxon>Gammaproteobacteria</taxon>
        <taxon>Legionellales</taxon>
        <taxon>Legionellaceae</taxon>
        <taxon>Legionella</taxon>
    </lineage>
</organism>
<feature type="signal peptide" evidence="3">
    <location>
        <begin position="1"/>
        <end position="24"/>
    </location>
</feature>
<dbReference type="RefSeq" id="WP_250421128.1">
    <property type="nucleotide sequence ID" value="NZ_JAJKBJ010000009.1"/>
</dbReference>
<feature type="chain" id="PRO_5040780145" evidence="3">
    <location>
        <begin position="25"/>
        <end position="193"/>
    </location>
</feature>
<evidence type="ECO:0000313" key="6">
    <source>
        <dbReference type="Proteomes" id="UP001139721"/>
    </source>
</evidence>
<keyword evidence="6" id="KW-1185">Reference proteome</keyword>
<dbReference type="PROSITE" id="PS01031">
    <property type="entry name" value="SHSP"/>
    <property type="match status" value="1"/>
</dbReference>
<reference evidence="5" key="1">
    <citation type="submission" date="2021-11" db="EMBL/GenBank/DDBJ databases">
        <title>Legionella maioricencis sp. nov., a new species isolated from hot water samples in Mallorca.</title>
        <authorList>
            <person name="Crespi S."/>
            <person name="Drasar V."/>
            <person name="Salva-Serra F."/>
            <person name="Jaen-Luchoro D."/>
            <person name="Pineiro-Iglesias B."/>
            <person name="Aliaga F."/>
            <person name="Fernandez-Juarez V."/>
            <person name="Coll G."/>
            <person name="Moore E.R.B."/>
            <person name="Bennasar-Figueras A."/>
        </authorList>
    </citation>
    <scope>NUCLEOTIDE SEQUENCE</scope>
    <source>
        <strain evidence="5">HCPI-6</strain>
    </source>
</reference>
<comment type="similarity">
    <text evidence="1 2">Belongs to the small heat shock protein (HSP20) family.</text>
</comment>